<evidence type="ECO:0000313" key="3">
    <source>
        <dbReference type="EMBL" id="KAF4746566.1"/>
    </source>
</evidence>
<comment type="caution">
    <text evidence="3">The sequence shown here is derived from an EMBL/GenBank/DDBJ whole genome shotgun (WGS) entry which is preliminary data.</text>
</comment>
<feature type="signal peptide" evidence="2">
    <location>
        <begin position="1"/>
        <end position="20"/>
    </location>
</feature>
<dbReference type="EMBL" id="JABANO010009581">
    <property type="protein sequence ID" value="KAF4746566.1"/>
    <property type="molecule type" value="Genomic_DNA"/>
</dbReference>
<evidence type="ECO:0000313" key="4">
    <source>
        <dbReference type="Proteomes" id="UP000553632"/>
    </source>
</evidence>
<reference evidence="3 4" key="1">
    <citation type="submission" date="2020-04" db="EMBL/GenBank/DDBJ databases">
        <title>Perkinsus olseni comparative genomics.</title>
        <authorList>
            <person name="Bogema D.R."/>
        </authorList>
    </citation>
    <scope>NUCLEOTIDE SEQUENCE [LARGE SCALE GENOMIC DNA]</scope>
    <source>
        <strain evidence="3 4">ATCC PRA-207</strain>
    </source>
</reference>
<accession>A0A7J6TQ97</accession>
<keyword evidence="4" id="KW-1185">Reference proteome</keyword>
<keyword evidence="2" id="KW-0732">Signal</keyword>
<protein>
    <submittedName>
        <fullName evidence="3">Uncharacterized protein</fullName>
    </submittedName>
</protein>
<evidence type="ECO:0000256" key="1">
    <source>
        <dbReference type="SAM" id="MobiDB-lite"/>
    </source>
</evidence>
<feature type="region of interest" description="Disordered" evidence="1">
    <location>
        <begin position="56"/>
        <end position="78"/>
    </location>
</feature>
<proteinExistence type="predicted"/>
<dbReference type="Proteomes" id="UP000553632">
    <property type="component" value="Unassembled WGS sequence"/>
</dbReference>
<organism evidence="3 4">
    <name type="scientific">Perkinsus olseni</name>
    <name type="common">Perkinsus atlanticus</name>
    <dbReference type="NCBI Taxonomy" id="32597"/>
    <lineage>
        <taxon>Eukaryota</taxon>
        <taxon>Sar</taxon>
        <taxon>Alveolata</taxon>
        <taxon>Perkinsozoa</taxon>
        <taxon>Perkinsea</taxon>
        <taxon>Perkinsida</taxon>
        <taxon>Perkinsidae</taxon>
        <taxon>Perkinsus</taxon>
    </lineage>
</organism>
<evidence type="ECO:0000256" key="2">
    <source>
        <dbReference type="SAM" id="SignalP"/>
    </source>
</evidence>
<gene>
    <name evidence="3" type="ORF">FOZ63_002121</name>
</gene>
<feature type="compositionally biased region" description="Low complexity" evidence="1">
    <location>
        <begin position="69"/>
        <end position="78"/>
    </location>
</feature>
<feature type="chain" id="PRO_5029888327" evidence="2">
    <location>
        <begin position="21"/>
        <end position="78"/>
    </location>
</feature>
<dbReference type="AlphaFoldDB" id="A0A7J6TQ97"/>
<sequence>MRTLFVLAVTLALTVHTARALETWKSARAFLKTKKGKIWKSIKVWGLGANTKVLREKAAKPSSRRRRQLLPSSHQGWW</sequence>
<name>A0A7J6TQ97_PEROL</name>